<dbReference type="GO" id="GO:0003677">
    <property type="term" value="F:DNA binding"/>
    <property type="evidence" value="ECO:0007669"/>
    <property type="project" value="InterPro"/>
</dbReference>
<dbReference type="AlphaFoldDB" id="A0A645FY55"/>
<dbReference type="SUPFAM" id="SSF47781">
    <property type="entry name" value="RuvA domain 2-like"/>
    <property type="match status" value="1"/>
</dbReference>
<dbReference type="InterPro" id="IPR010994">
    <property type="entry name" value="RuvA_2-like"/>
</dbReference>
<gene>
    <name evidence="2" type="primary">uvrC_46</name>
    <name evidence="2" type="ORF">SDC9_166733</name>
</gene>
<dbReference type="PANTHER" id="PTHR30562">
    <property type="entry name" value="UVRC/OXIDOREDUCTASE"/>
    <property type="match status" value="1"/>
</dbReference>
<accession>A0A645FY55</accession>
<comment type="caution">
    <text evidence="2">The sequence shown here is derived from an EMBL/GenBank/DDBJ whole genome shotgun (WGS) entry which is preliminary data.</text>
</comment>
<feature type="domain" description="Helix-hairpin-helix DNA-binding motif class 1" evidence="1">
    <location>
        <begin position="72"/>
        <end position="91"/>
    </location>
</feature>
<organism evidence="2">
    <name type="scientific">bioreactor metagenome</name>
    <dbReference type="NCBI Taxonomy" id="1076179"/>
    <lineage>
        <taxon>unclassified sequences</taxon>
        <taxon>metagenomes</taxon>
        <taxon>ecological metagenomes</taxon>
    </lineage>
</organism>
<dbReference type="Gene3D" id="1.10.150.20">
    <property type="entry name" value="5' to 3' exonuclease, C-terminal subdomain"/>
    <property type="match status" value="1"/>
</dbReference>
<reference evidence="2" key="1">
    <citation type="submission" date="2019-08" db="EMBL/GenBank/DDBJ databases">
        <authorList>
            <person name="Kucharzyk K."/>
            <person name="Murdoch R.W."/>
            <person name="Higgins S."/>
            <person name="Loffler F."/>
        </authorList>
    </citation>
    <scope>NUCLEOTIDE SEQUENCE</scope>
</reference>
<dbReference type="GO" id="GO:0006281">
    <property type="term" value="P:DNA repair"/>
    <property type="evidence" value="ECO:0007669"/>
    <property type="project" value="InterPro"/>
</dbReference>
<dbReference type="PANTHER" id="PTHR30562:SF1">
    <property type="entry name" value="UVRABC SYSTEM PROTEIN C"/>
    <property type="match status" value="1"/>
</dbReference>
<evidence type="ECO:0000259" key="1">
    <source>
        <dbReference type="SMART" id="SM00278"/>
    </source>
</evidence>
<name>A0A645FY55_9ZZZZ</name>
<dbReference type="EMBL" id="VSSQ01066911">
    <property type="protein sequence ID" value="MPN19365.1"/>
    <property type="molecule type" value="Genomic_DNA"/>
</dbReference>
<dbReference type="InterPro" id="IPR003583">
    <property type="entry name" value="Hlx-hairpin-Hlx_DNA-bd_motif"/>
</dbReference>
<dbReference type="SMART" id="SM00278">
    <property type="entry name" value="HhH1"/>
    <property type="match status" value="2"/>
</dbReference>
<dbReference type="InterPro" id="IPR050066">
    <property type="entry name" value="UvrABC_protein_C"/>
</dbReference>
<proteinExistence type="predicted"/>
<dbReference type="InterPro" id="IPR038476">
    <property type="entry name" value="UvrC_RNase_H_dom_sf"/>
</dbReference>
<dbReference type="Gene3D" id="3.30.420.340">
    <property type="entry name" value="UvrC, RNAse H endonuclease domain"/>
    <property type="match status" value="1"/>
</dbReference>
<dbReference type="GO" id="GO:0009380">
    <property type="term" value="C:excinuclease repair complex"/>
    <property type="evidence" value="ECO:0007669"/>
    <property type="project" value="TreeGrafter"/>
</dbReference>
<evidence type="ECO:0000313" key="2">
    <source>
        <dbReference type="EMBL" id="MPN19365.1"/>
    </source>
</evidence>
<dbReference type="Pfam" id="PF14520">
    <property type="entry name" value="HHH_5"/>
    <property type="match status" value="1"/>
</dbReference>
<feature type="domain" description="Helix-hairpin-helix DNA-binding motif class 1" evidence="1">
    <location>
        <begin position="39"/>
        <end position="58"/>
    </location>
</feature>
<protein>
    <submittedName>
        <fullName evidence="2">UvrABC system protein C</fullName>
    </submittedName>
</protein>
<sequence>MVLDRHHPGLRALQALRDEAHRFAVGYHRELRRKRLTESLLDDLPGVGPKRKAALLGAFGSVRELRKADAGEIVRRVPGIGLELAAAIRRNLGQPVPEKRDFPDPA</sequence>